<dbReference type="Proteomes" id="UP000185936">
    <property type="component" value="Unassembled WGS sequence"/>
</dbReference>
<feature type="transmembrane region" description="Helical" evidence="1">
    <location>
        <begin position="7"/>
        <end position="28"/>
    </location>
</feature>
<dbReference type="AlphaFoldDB" id="A0A1N7FEV1"/>
<sequence length="81" mass="8444">MNSNSLAFEALFVGQLLGTVVLIAGLFLGGLTTLTFVGGAIILCCIAGLALMATLDDTHDRTVDAPGYSNRLRSLLSRSSK</sequence>
<keyword evidence="1" id="KW-0812">Transmembrane</keyword>
<keyword evidence="3" id="KW-1185">Reference proteome</keyword>
<feature type="transmembrane region" description="Helical" evidence="1">
    <location>
        <begin position="34"/>
        <end position="55"/>
    </location>
</feature>
<evidence type="ECO:0000313" key="2">
    <source>
        <dbReference type="EMBL" id="SIR98756.1"/>
    </source>
</evidence>
<evidence type="ECO:0000313" key="3">
    <source>
        <dbReference type="Proteomes" id="UP000185936"/>
    </source>
</evidence>
<dbReference type="EMBL" id="FTNR01000006">
    <property type="protein sequence ID" value="SIR98756.1"/>
    <property type="molecule type" value="Genomic_DNA"/>
</dbReference>
<keyword evidence="1" id="KW-0472">Membrane</keyword>
<organism evidence="2 3">
    <name type="scientific">Natronorubrum thiooxidans</name>
    <dbReference type="NCBI Taxonomy" id="308853"/>
    <lineage>
        <taxon>Archaea</taxon>
        <taxon>Methanobacteriati</taxon>
        <taxon>Methanobacteriota</taxon>
        <taxon>Stenosarchaea group</taxon>
        <taxon>Halobacteria</taxon>
        <taxon>Halobacteriales</taxon>
        <taxon>Natrialbaceae</taxon>
        <taxon>Natronorubrum</taxon>
    </lineage>
</organism>
<evidence type="ECO:0000256" key="1">
    <source>
        <dbReference type="SAM" id="Phobius"/>
    </source>
</evidence>
<gene>
    <name evidence="2" type="ORF">SAMN05421752_106250</name>
</gene>
<name>A0A1N7FEV1_9EURY</name>
<dbReference type="RefSeq" id="WP_076609178.1">
    <property type="nucleotide sequence ID" value="NZ_FTNR01000006.1"/>
</dbReference>
<reference evidence="3" key="1">
    <citation type="submission" date="2017-01" db="EMBL/GenBank/DDBJ databases">
        <authorList>
            <person name="Varghese N."/>
            <person name="Submissions S."/>
        </authorList>
    </citation>
    <scope>NUCLEOTIDE SEQUENCE [LARGE SCALE GENOMIC DNA]</scope>
    <source>
        <strain evidence="3">type strain: HArc-</strain>
    </source>
</reference>
<accession>A0A1N7FEV1</accession>
<dbReference type="OrthoDB" id="382869at2157"/>
<keyword evidence="1" id="KW-1133">Transmembrane helix</keyword>
<proteinExistence type="predicted"/>
<protein>
    <submittedName>
        <fullName evidence="2">Uncharacterized protein</fullName>
    </submittedName>
</protein>